<dbReference type="InterPro" id="IPR029063">
    <property type="entry name" value="SAM-dependent_MTases_sf"/>
</dbReference>
<keyword evidence="5" id="KW-0963">Cytoplasm</keyword>
<evidence type="ECO:0000256" key="4">
    <source>
        <dbReference type="ARBA" id="ARBA00013346"/>
    </source>
</evidence>
<organism evidence="12 13">
    <name type="scientific">Natronosporangium hydrolyticum</name>
    <dbReference type="NCBI Taxonomy" id="2811111"/>
    <lineage>
        <taxon>Bacteria</taxon>
        <taxon>Bacillati</taxon>
        <taxon>Actinomycetota</taxon>
        <taxon>Actinomycetes</taxon>
        <taxon>Micromonosporales</taxon>
        <taxon>Micromonosporaceae</taxon>
        <taxon>Natronosporangium</taxon>
    </lineage>
</organism>
<keyword evidence="6 12" id="KW-0489">Methyltransferase</keyword>
<dbReference type="PANTHER" id="PTHR11579">
    <property type="entry name" value="PROTEIN-L-ISOASPARTATE O-METHYLTRANSFERASE"/>
    <property type="match status" value="1"/>
</dbReference>
<dbReference type="GO" id="GO:0032259">
    <property type="term" value="P:methylation"/>
    <property type="evidence" value="ECO:0007669"/>
    <property type="project" value="UniProtKB-KW"/>
</dbReference>
<keyword evidence="13" id="KW-1185">Reference proteome</keyword>
<keyword evidence="7" id="KW-0808">Transferase</keyword>
<dbReference type="AlphaFoldDB" id="A0A895YC10"/>
<evidence type="ECO:0000256" key="10">
    <source>
        <dbReference type="ARBA" id="ARBA00031323"/>
    </source>
</evidence>
<dbReference type="CDD" id="cd02440">
    <property type="entry name" value="AdoMet_MTases"/>
    <property type="match status" value="1"/>
</dbReference>
<evidence type="ECO:0000256" key="8">
    <source>
        <dbReference type="ARBA" id="ARBA00022691"/>
    </source>
</evidence>
<comment type="similarity">
    <text evidence="2">Belongs to the methyltransferase superfamily. L-isoaspartyl/D-aspartyl protein methyltransferase family.</text>
</comment>
<dbReference type="Proteomes" id="UP000662857">
    <property type="component" value="Chromosome"/>
</dbReference>
<dbReference type="InterPro" id="IPR000682">
    <property type="entry name" value="PCMT"/>
</dbReference>
<evidence type="ECO:0000256" key="1">
    <source>
        <dbReference type="ARBA" id="ARBA00004496"/>
    </source>
</evidence>
<evidence type="ECO:0000256" key="6">
    <source>
        <dbReference type="ARBA" id="ARBA00022603"/>
    </source>
</evidence>
<reference evidence="12" key="1">
    <citation type="submission" date="2021-02" db="EMBL/GenBank/DDBJ databases">
        <title>Natrosporangium hydrolyticum gen. nov., sp. nov, a haloalkaliphilic actinobacterium from a soda solonchak soil.</title>
        <authorList>
            <person name="Sorokin D.Y."/>
            <person name="Khijniak T.V."/>
            <person name="Zakharycheva A.P."/>
            <person name="Boueva O.V."/>
            <person name="Ariskina E.V."/>
            <person name="Hahnke R.L."/>
            <person name="Bunk B."/>
            <person name="Sproer C."/>
            <person name="Schumann P."/>
            <person name="Evtushenko L.I."/>
            <person name="Kublanov I.V."/>
        </authorList>
    </citation>
    <scope>NUCLEOTIDE SEQUENCE</scope>
    <source>
        <strain evidence="12">DSM 106523</strain>
    </source>
</reference>
<dbReference type="EC" id="2.1.1.77" evidence="3"/>
<evidence type="ECO:0000313" key="13">
    <source>
        <dbReference type="Proteomes" id="UP000662857"/>
    </source>
</evidence>
<evidence type="ECO:0000256" key="9">
    <source>
        <dbReference type="ARBA" id="ARBA00030757"/>
    </source>
</evidence>
<dbReference type="Gene3D" id="3.40.50.150">
    <property type="entry name" value="Vaccinia Virus protein VP39"/>
    <property type="match status" value="1"/>
</dbReference>
<keyword evidence="8" id="KW-0949">S-adenosyl-L-methionine</keyword>
<accession>A0A895YC10</accession>
<evidence type="ECO:0000256" key="11">
    <source>
        <dbReference type="ARBA" id="ARBA00031350"/>
    </source>
</evidence>
<evidence type="ECO:0000256" key="2">
    <source>
        <dbReference type="ARBA" id="ARBA00005369"/>
    </source>
</evidence>
<evidence type="ECO:0000256" key="5">
    <source>
        <dbReference type="ARBA" id="ARBA00022490"/>
    </source>
</evidence>
<evidence type="ECO:0000256" key="7">
    <source>
        <dbReference type="ARBA" id="ARBA00022679"/>
    </source>
</evidence>
<dbReference type="EMBL" id="CP070499">
    <property type="protein sequence ID" value="QSB12859.1"/>
    <property type="molecule type" value="Genomic_DNA"/>
</dbReference>
<proteinExistence type="inferred from homology"/>
<sequence length="398" mass="43342">MDDINWQPHAANLAKDLTDIGAIRDPDWAVTFAATPRHVFVPRFYQMDEFNQPRTLVDSADSVEQDRPLETIYSDQVLVTHYQVLDGKMPDGQEIRTATSSASMPSIVATMLDRLTVQVGQRVLEIGTGTGYNAALLANRLGDEHVTSIEVEPETAAEAAEHLHTAGLRPALVVGDGAAGHPARAPYDRIIATCAADRIPSAWIDQLADGGIIVAPLAVGGMLVVLHKTSLGTVSGRVDAQPVGFMPLRPAGQHMPDGWVADIPNTRLEHHTTTCVEPQAWADPNFQLWLGLHRPGMQTSLWLDDAGGYYASGVYTATGRATVDYTAGASGDWPVTQDSERVWDTVEAAWVTWQQHGRPDRTRIGITAQVDGDQYAWIDDQDGPMRWPLPTPKPCYGT</sequence>
<evidence type="ECO:0000313" key="12">
    <source>
        <dbReference type="EMBL" id="QSB12859.1"/>
    </source>
</evidence>
<dbReference type="Pfam" id="PF01135">
    <property type="entry name" value="PCMT"/>
    <property type="match status" value="1"/>
</dbReference>
<comment type="subcellular location">
    <subcellularLocation>
        <location evidence="1">Cytoplasm</location>
    </subcellularLocation>
</comment>
<dbReference type="RefSeq" id="WP_239674903.1">
    <property type="nucleotide sequence ID" value="NZ_CP070499.1"/>
</dbReference>
<dbReference type="KEGG" id="nhy:JQS43_14340"/>
<dbReference type="GO" id="GO:0004719">
    <property type="term" value="F:protein-L-isoaspartate (D-aspartate) O-methyltransferase activity"/>
    <property type="evidence" value="ECO:0007669"/>
    <property type="project" value="UniProtKB-EC"/>
</dbReference>
<dbReference type="SUPFAM" id="SSF53335">
    <property type="entry name" value="S-adenosyl-L-methionine-dependent methyltransferases"/>
    <property type="match status" value="1"/>
</dbReference>
<dbReference type="GO" id="GO:0005737">
    <property type="term" value="C:cytoplasm"/>
    <property type="evidence" value="ECO:0007669"/>
    <property type="project" value="UniProtKB-SubCell"/>
</dbReference>
<gene>
    <name evidence="12" type="ORF">JQS43_14340</name>
</gene>
<dbReference type="PANTHER" id="PTHR11579:SF0">
    <property type="entry name" value="PROTEIN-L-ISOASPARTATE(D-ASPARTATE) O-METHYLTRANSFERASE"/>
    <property type="match status" value="1"/>
</dbReference>
<evidence type="ECO:0000256" key="3">
    <source>
        <dbReference type="ARBA" id="ARBA00011890"/>
    </source>
</evidence>
<protein>
    <recommendedName>
        <fullName evidence="4">Protein-L-isoaspartate O-methyltransferase</fullName>
        <ecNumber evidence="3">2.1.1.77</ecNumber>
    </recommendedName>
    <alternativeName>
        <fullName evidence="11">L-isoaspartyl protein carboxyl methyltransferase</fullName>
    </alternativeName>
    <alternativeName>
        <fullName evidence="9">Protein L-isoaspartyl methyltransferase</fullName>
    </alternativeName>
    <alternativeName>
        <fullName evidence="10">Protein-beta-aspartate methyltransferase</fullName>
    </alternativeName>
</protein>
<name>A0A895YC10_9ACTN</name>